<comment type="caution">
    <text evidence="1">The sequence shown here is derived from an EMBL/GenBank/DDBJ whole genome shotgun (WGS) entry which is preliminary data.</text>
</comment>
<feature type="non-terminal residue" evidence="1">
    <location>
        <position position="1"/>
    </location>
</feature>
<evidence type="ECO:0000313" key="1">
    <source>
        <dbReference type="EMBL" id="OHE96569.1"/>
    </source>
</evidence>
<name>A0A1G4B560_9PEZI</name>
<keyword evidence="2" id="KW-1185">Reference proteome</keyword>
<dbReference type="OrthoDB" id="437457at2759"/>
<gene>
    <name evidence="1" type="ORF">CORC01_08167</name>
</gene>
<dbReference type="GeneID" id="34561311"/>
<organism evidence="1 2">
    <name type="scientific">Colletotrichum orchidophilum</name>
    <dbReference type="NCBI Taxonomy" id="1209926"/>
    <lineage>
        <taxon>Eukaryota</taxon>
        <taxon>Fungi</taxon>
        <taxon>Dikarya</taxon>
        <taxon>Ascomycota</taxon>
        <taxon>Pezizomycotina</taxon>
        <taxon>Sordariomycetes</taxon>
        <taxon>Hypocreomycetidae</taxon>
        <taxon>Glomerellales</taxon>
        <taxon>Glomerellaceae</taxon>
        <taxon>Colletotrichum</taxon>
    </lineage>
</organism>
<sequence>RTFLASGKPVSIPSTIVTSWLSQPRDLWHILAAMSHTLPSIKKKTNAFMSVCWVGSTEVPNVDCKPMITSLPNVKLTPSFQAIQAAISALDTDGDGVETHPGPSCNQLSSSPSRRQQVFTAYRLIRGIVHAYVIECNGTSKSSRVGGIRDVRHAIDCHVLNASNLAFVSPTAFSS</sequence>
<evidence type="ECO:0000313" key="2">
    <source>
        <dbReference type="Proteomes" id="UP000176998"/>
    </source>
</evidence>
<accession>A0A1G4B560</accession>
<dbReference type="Proteomes" id="UP000176998">
    <property type="component" value="Unassembled WGS sequence"/>
</dbReference>
<dbReference type="AlphaFoldDB" id="A0A1G4B560"/>
<reference evidence="1 2" key="1">
    <citation type="submission" date="2016-09" db="EMBL/GenBank/DDBJ databases">
        <authorList>
            <person name="Capua I."/>
            <person name="De Benedictis P."/>
            <person name="Joannis T."/>
            <person name="Lombin L.H."/>
            <person name="Cattoli G."/>
        </authorList>
    </citation>
    <scope>NUCLEOTIDE SEQUENCE [LARGE SCALE GENOMIC DNA]</scope>
    <source>
        <strain evidence="1 2">IMI 309357</strain>
    </source>
</reference>
<dbReference type="RefSeq" id="XP_022473725.1">
    <property type="nucleotide sequence ID" value="XM_022619801.1"/>
</dbReference>
<proteinExistence type="predicted"/>
<dbReference type="EMBL" id="MJBS01000068">
    <property type="protein sequence ID" value="OHE96569.1"/>
    <property type="molecule type" value="Genomic_DNA"/>
</dbReference>
<protein>
    <submittedName>
        <fullName evidence="1">Uncharacterized protein</fullName>
    </submittedName>
</protein>